<feature type="domain" description="Trafficking protein particle complex II-specific subunit 65 IgD3" evidence="2">
    <location>
        <begin position="566"/>
        <end position="705"/>
    </location>
</feature>
<dbReference type="Proteomes" id="UP001527925">
    <property type="component" value="Unassembled WGS sequence"/>
</dbReference>
<evidence type="ECO:0000256" key="1">
    <source>
        <dbReference type="SAM" id="MobiDB-lite"/>
    </source>
</evidence>
<protein>
    <recommendedName>
        <fullName evidence="2">Trafficking protein particle complex II-specific subunit 65 IgD3 domain-containing protein</fullName>
    </recommendedName>
</protein>
<feature type="region of interest" description="Disordered" evidence="1">
    <location>
        <begin position="172"/>
        <end position="249"/>
    </location>
</feature>
<reference evidence="3 4" key="1">
    <citation type="submission" date="2023-09" db="EMBL/GenBank/DDBJ databases">
        <title>Pangenome analysis of Batrachochytrium dendrobatidis and related Chytrids.</title>
        <authorList>
            <person name="Yacoub M.N."/>
            <person name="Stajich J.E."/>
            <person name="James T.Y."/>
        </authorList>
    </citation>
    <scope>NUCLEOTIDE SEQUENCE [LARGE SCALE GENOMIC DNA]</scope>
    <source>
        <strain evidence="3 4">JEL0888</strain>
    </source>
</reference>
<evidence type="ECO:0000259" key="2">
    <source>
        <dbReference type="Pfam" id="PF12735"/>
    </source>
</evidence>
<evidence type="ECO:0000313" key="3">
    <source>
        <dbReference type="EMBL" id="KAL2917243.1"/>
    </source>
</evidence>
<proteinExistence type="predicted"/>
<gene>
    <name evidence="3" type="ORF">HK105_203308</name>
</gene>
<name>A0ABR4NCJ2_9FUNG</name>
<organism evidence="3 4">
    <name type="scientific">Polyrhizophydium stewartii</name>
    <dbReference type="NCBI Taxonomy" id="2732419"/>
    <lineage>
        <taxon>Eukaryota</taxon>
        <taxon>Fungi</taxon>
        <taxon>Fungi incertae sedis</taxon>
        <taxon>Chytridiomycota</taxon>
        <taxon>Chytridiomycota incertae sedis</taxon>
        <taxon>Chytridiomycetes</taxon>
        <taxon>Rhizophydiales</taxon>
        <taxon>Rhizophydiales incertae sedis</taxon>
        <taxon>Polyrhizophydium</taxon>
    </lineage>
</organism>
<feature type="compositionally biased region" description="Polar residues" evidence="1">
    <location>
        <begin position="194"/>
        <end position="203"/>
    </location>
</feature>
<dbReference type="PANTHER" id="PTHR28159:SF1">
    <property type="entry name" value="TRAFFICKING PROTEIN PARTICLE COMPLEX II-SPECIFIC SUBUNIT 65"/>
    <property type="match status" value="1"/>
</dbReference>
<accession>A0ABR4NCJ2</accession>
<dbReference type="Pfam" id="PF12735">
    <property type="entry name" value="IgD3_Trs65"/>
    <property type="match status" value="1"/>
</dbReference>
<dbReference type="InterPro" id="IPR055420">
    <property type="entry name" value="IgD3_Trs65"/>
</dbReference>
<dbReference type="PANTHER" id="PTHR28159">
    <property type="entry name" value="TRAFFICKING PROTEIN PARTICLE COMPLEX II-SPECIFIC SUBUNIT 65"/>
    <property type="match status" value="1"/>
</dbReference>
<sequence length="720" mass="77143">MHRILAESVLADSSFELLVPASDSVVPDELAKAPQRSEVYFGKCLAASPLPPGRHHPPLRKRRRLQPRTGAYESLVFYLAVRTGPSAAKLEPHQLAQLANECAQVHVAVTLADAAEAPGGSSGHGSLSISTSAAASTALPLGSSAASLGFGQTGATAAGSAAAATWRGAASTSAGAPASPVSSMPRSKPFPSATKPNRSSSIVSGFGRRATQTPENQQQQQPYALAKHAATVSHHPAGTHQGAALGGQGNKERGEELLLSYTYIPKRAARKPLVCASNTCILFPLSAHLDVGRTRAARSQASRVHLAATLLQTVPRFDEETLLGGEICDPEDFDGINAYANLRDDPLFDQVPQLTVSNQHKRMAPAPAGPFSRLVKTSLPVLPALAVSVNTTTAGSSNALLAVCIERFADVHVDFAASIDAVHVQMSNAYVSPIQPPDQMPIHLASSDQLHMLYNVTLIDQAPSSGLQETQGGKMESLPSSAASSMANIHADALSLKQQSDRVRLVSISIECTPKVAGVRGQRIQSSWYVKIRTNADGSLPQRTGAPAFHGRRFEMGRLDPAGQPDASLERAGLEFSFHVMSHVIMRRVFRVQLLVVNHSSRERNLSIIVPQTALSADMTHTFKRDSLPKLHWETDDLVAKYVQQHNDQVSIACLESRIDLSTIPPRACQLVNLHYIVIKGQIHRLPPIDVLDRDTSARTTIRDALQLLVEQQAQLPPGR</sequence>
<dbReference type="InterPro" id="IPR024662">
    <property type="entry name" value="Trs65"/>
</dbReference>
<comment type="caution">
    <text evidence="3">The sequence shown here is derived from an EMBL/GenBank/DDBJ whole genome shotgun (WGS) entry which is preliminary data.</text>
</comment>
<keyword evidence="4" id="KW-1185">Reference proteome</keyword>
<feature type="compositionally biased region" description="Low complexity" evidence="1">
    <location>
        <begin position="172"/>
        <end position="183"/>
    </location>
</feature>
<dbReference type="EMBL" id="JADGIZ020000012">
    <property type="protein sequence ID" value="KAL2917243.1"/>
    <property type="molecule type" value="Genomic_DNA"/>
</dbReference>
<evidence type="ECO:0000313" key="4">
    <source>
        <dbReference type="Proteomes" id="UP001527925"/>
    </source>
</evidence>